<evidence type="ECO:0000313" key="4">
    <source>
        <dbReference type="EMBL" id="KAK9706688.1"/>
    </source>
</evidence>
<reference evidence="4" key="1">
    <citation type="submission" date="2024-03" db="EMBL/GenBank/DDBJ databases">
        <title>WGS assembly of Saponaria officinalis var. Norfolk2.</title>
        <authorList>
            <person name="Jenkins J."/>
            <person name="Shu S."/>
            <person name="Grimwood J."/>
            <person name="Barry K."/>
            <person name="Goodstein D."/>
            <person name="Schmutz J."/>
            <person name="Leebens-Mack J."/>
            <person name="Osbourn A."/>
        </authorList>
    </citation>
    <scope>NUCLEOTIDE SEQUENCE [LARGE SCALE GENOMIC DNA]</scope>
    <source>
        <strain evidence="4">JIC</strain>
    </source>
</reference>
<comment type="caution">
    <text evidence="4">The sequence shown here is derived from an EMBL/GenBank/DDBJ whole genome shotgun (WGS) entry which is preliminary data.</text>
</comment>
<dbReference type="InterPro" id="IPR029058">
    <property type="entry name" value="AB_hydrolase_fold"/>
</dbReference>
<dbReference type="PANTHER" id="PTHR43329">
    <property type="entry name" value="EPOXIDE HYDROLASE"/>
    <property type="match status" value="1"/>
</dbReference>
<feature type="domain" description="AB hydrolase-1" evidence="3">
    <location>
        <begin position="3"/>
        <end position="211"/>
    </location>
</feature>
<dbReference type="GO" id="GO:0016787">
    <property type="term" value="F:hydrolase activity"/>
    <property type="evidence" value="ECO:0007669"/>
    <property type="project" value="UniProtKB-KW"/>
</dbReference>
<dbReference type="Proteomes" id="UP001443914">
    <property type="component" value="Unassembled WGS sequence"/>
</dbReference>
<dbReference type="PRINTS" id="PR00111">
    <property type="entry name" value="ABHYDROLASE"/>
</dbReference>
<organism evidence="4 5">
    <name type="scientific">Saponaria officinalis</name>
    <name type="common">Common soapwort</name>
    <name type="synonym">Lychnis saponaria</name>
    <dbReference type="NCBI Taxonomy" id="3572"/>
    <lineage>
        <taxon>Eukaryota</taxon>
        <taxon>Viridiplantae</taxon>
        <taxon>Streptophyta</taxon>
        <taxon>Embryophyta</taxon>
        <taxon>Tracheophyta</taxon>
        <taxon>Spermatophyta</taxon>
        <taxon>Magnoliopsida</taxon>
        <taxon>eudicotyledons</taxon>
        <taxon>Gunneridae</taxon>
        <taxon>Pentapetalae</taxon>
        <taxon>Caryophyllales</taxon>
        <taxon>Caryophyllaceae</taxon>
        <taxon>Caryophylleae</taxon>
        <taxon>Saponaria</taxon>
    </lineage>
</organism>
<keyword evidence="5" id="KW-1185">Reference proteome</keyword>
<dbReference type="Gene3D" id="3.40.50.1820">
    <property type="entry name" value="alpha/beta hydrolase"/>
    <property type="match status" value="1"/>
</dbReference>
<dbReference type="PRINTS" id="PR00412">
    <property type="entry name" value="EPOXHYDRLASE"/>
</dbReference>
<comment type="similarity">
    <text evidence="2">Belongs to the AB hydrolase superfamily. Epoxide hydrolase family.</text>
</comment>
<gene>
    <name evidence="4" type="ORF">RND81_07G144900</name>
</gene>
<protein>
    <recommendedName>
        <fullName evidence="3">AB hydrolase-1 domain-containing protein</fullName>
    </recommendedName>
</protein>
<evidence type="ECO:0000256" key="2">
    <source>
        <dbReference type="ARBA" id="ARBA00038334"/>
    </source>
</evidence>
<sequence>MVGLANAGYRAVAPDFRGYGLSDKPTSPETTSFLDLVHDLLGLLDHLHISKAFLIAKDFGVRPAYLFALLHPERVRGLISLGVPYIPPAPSTWQTRLPEGFYISRWQEPGRAEADFGRFDAKTVVKNVYILFSKNGIPIAEENQEIMDMVATSDQLPAWLSNEDLEVYGALYENSGFQTTLQIPYRSAAEEYDIPDPILRHPTLLIIGRQDYFLKFPGIQDYIESGKVKEFCTDLSIKYIPEGTHFVPEQLPEAVNELIIDFLALHP</sequence>
<accession>A0AAW1JNC7</accession>
<dbReference type="InterPro" id="IPR000639">
    <property type="entry name" value="Epox_hydrolase-like"/>
</dbReference>
<dbReference type="Pfam" id="PF00561">
    <property type="entry name" value="Abhydrolase_1"/>
    <property type="match status" value="1"/>
</dbReference>
<name>A0AAW1JNC7_SAPOF</name>
<proteinExistence type="inferred from homology"/>
<dbReference type="EMBL" id="JBDFQZ010000007">
    <property type="protein sequence ID" value="KAK9706688.1"/>
    <property type="molecule type" value="Genomic_DNA"/>
</dbReference>
<dbReference type="InterPro" id="IPR000073">
    <property type="entry name" value="AB_hydrolase_1"/>
</dbReference>
<evidence type="ECO:0000259" key="3">
    <source>
        <dbReference type="Pfam" id="PF00561"/>
    </source>
</evidence>
<keyword evidence="1" id="KW-0378">Hydrolase</keyword>
<dbReference type="SUPFAM" id="SSF53474">
    <property type="entry name" value="alpha/beta-Hydrolases"/>
    <property type="match status" value="1"/>
</dbReference>
<evidence type="ECO:0000313" key="5">
    <source>
        <dbReference type="Proteomes" id="UP001443914"/>
    </source>
</evidence>
<evidence type="ECO:0000256" key="1">
    <source>
        <dbReference type="ARBA" id="ARBA00022801"/>
    </source>
</evidence>
<dbReference type="AlphaFoldDB" id="A0AAW1JNC7"/>